<dbReference type="Pfam" id="PF00459">
    <property type="entry name" value="Inositol_P"/>
    <property type="match status" value="1"/>
</dbReference>
<feature type="binding site" evidence="15">
    <location>
        <position position="137"/>
    </location>
    <ligand>
        <name>Mg(2+)</name>
        <dbReference type="ChEBI" id="CHEBI:18420"/>
        <label>1</label>
        <note>catalytic</note>
    </ligand>
</feature>
<proteinExistence type="inferred from homology"/>
<comment type="similarity">
    <text evidence="2">Belongs to the inositol monophosphatase superfamily.</text>
</comment>
<dbReference type="PROSITE" id="PS00629">
    <property type="entry name" value="IMP_1"/>
    <property type="match status" value="1"/>
</dbReference>
<dbReference type="InterPro" id="IPR000760">
    <property type="entry name" value="Inositol_monophosphatase-like"/>
</dbReference>
<dbReference type="FunFam" id="3.30.540.10:FF:000012">
    <property type="entry name" value="Blast:Putative inositol monophosphatase 3"/>
    <property type="match status" value="1"/>
</dbReference>
<dbReference type="PANTHER" id="PTHR43028">
    <property type="entry name" value="3'(2'),5'-BISPHOSPHATE NUCLEOTIDASE 1"/>
    <property type="match status" value="1"/>
</dbReference>
<dbReference type="AlphaFoldDB" id="A0A183AQN0"/>
<evidence type="ECO:0000256" key="12">
    <source>
        <dbReference type="ARBA" id="ARBA00044519"/>
    </source>
</evidence>
<comment type="cofactor">
    <cofactor evidence="1 15">
        <name>Mg(2+)</name>
        <dbReference type="ChEBI" id="CHEBI:18420"/>
    </cofactor>
</comment>
<dbReference type="Gene3D" id="3.30.540.10">
    <property type="entry name" value="Fructose-1,6-Bisphosphatase, subunit A, domain 1"/>
    <property type="match status" value="1"/>
</dbReference>
<feature type="binding site" evidence="15">
    <location>
        <position position="99"/>
    </location>
    <ligand>
        <name>Mg(2+)</name>
        <dbReference type="ChEBI" id="CHEBI:18420"/>
        <label>1</label>
        <note>catalytic</note>
    </ligand>
</feature>
<dbReference type="GO" id="GO:0005737">
    <property type="term" value="C:cytoplasm"/>
    <property type="evidence" value="ECO:0007669"/>
    <property type="project" value="UniProtKB-ARBA"/>
</dbReference>
<accession>A0A183AQN0</accession>
<evidence type="ECO:0000256" key="11">
    <source>
        <dbReference type="ARBA" id="ARBA00044478"/>
    </source>
</evidence>
<gene>
    <name evidence="16" type="ORF">ECPE_LOCUS9265</name>
</gene>
<dbReference type="Gene3D" id="3.40.190.80">
    <property type="match status" value="1"/>
</dbReference>
<dbReference type="GO" id="GO:0008441">
    <property type="term" value="F:3'(2'),5'-bisphosphate nucleotidase activity"/>
    <property type="evidence" value="ECO:0007669"/>
    <property type="project" value="UniProtKB-EC"/>
</dbReference>
<evidence type="ECO:0000256" key="13">
    <source>
        <dbReference type="ARBA" id="ARBA00044544"/>
    </source>
</evidence>
<dbReference type="PROSITE" id="PS00630">
    <property type="entry name" value="IMP_2"/>
    <property type="match status" value="1"/>
</dbReference>
<dbReference type="InterPro" id="IPR050725">
    <property type="entry name" value="CysQ/Inositol_MonoPase"/>
</dbReference>
<evidence type="ECO:0000313" key="16">
    <source>
        <dbReference type="EMBL" id="VDP85076.1"/>
    </source>
</evidence>
<evidence type="ECO:0000313" key="17">
    <source>
        <dbReference type="Proteomes" id="UP000272942"/>
    </source>
</evidence>
<evidence type="ECO:0000256" key="4">
    <source>
        <dbReference type="ARBA" id="ARBA00022671"/>
    </source>
</evidence>
<dbReference type="SUPFAM" id="SSF56655">
    <property type="entry name" value="Carbohydrate phosphatase"/>
    <property type="match status" value="1"/>
</dbReference>
<keyword evidence="17" id="KW-1185">Reference proteome</keyword>
<dbReference type="WBParaSite" id="ECPE_0000929301-mRNA-1">
    <property type="protein sequence ID" value="ECPE_0000929301-mRNA-1"/>
    <property type="gene ID" value="ECPE_0000929301"/>
</dbReference>
<dbReference type="EC" id="3.1.3.57" evidence="12"/>
<evidence type="ECO:0000256" key="1">
    <source>
        <dbReference type="ARBA" id="ARBA00001946"/>
    </source>
</evidence>
<dbReference type="InterPro" id="IPR020550">
    <property type="entry name" value="Inositol_monophosphatase_CS"/>
</dbReference>
<evidence type="ECO:0000313" key="18">
    <source>
        <dbReference type="WBParaSite" id="ECPE_0000929301-mRNA-1"/>
    </source>
</evidence>
<organism evidence="18">
    <name type="scientific">Echinostoma caproni</name>
    <dbReference type="NCBI Taxonomy" id="27848"/>
    <lineage>
        <taxon>Eukaryota</taxon>
        <taxon>Metazoa</taxon>
        <taxon>Spiralia</taxon>
        <taxon>Lophotrochozoa</taxon>
        <taxon>Platyhelminthes</taxon>
        <taxon>Trematoda</taxon>
        <taxon>Digenea</taxon>
        <taxon>Plagiorchiida</taxon>
        <taxon>Echinostomata</taxon>
        <taxon>Echinostomatoidea</taxon>
        <taxon>Echinostomatidae</taxon>
        <taxon>Echinostoma</taxon>
    </lineage>
</organism>
<dbReference type="EMBL" id="UZAN01047147">
    <property type="protein sequence ID" value="VDP85076.1"/>
    <property type="molecule type" value="Genomic_DNA"/>
</dbReference>
<dbReference type="GO" id="GO:0046854">
    <property type="term" value="P:phosphatidylinositol phosphate biosynthetic process"/>
    <property type="evidence" value="ECO:0007669"/>
    <property type="project" value="InterPro"/>
</dbReference>
<evidence type="ECO:0000256" key="3">
    <source>
        <dbReference type="ARBA" id="ARBA00012633"/>
    </source>
</evidence>
<comment type="catalytic activity">
    <reaction evidence="11">
        <text>1D-myo-inositol 1,4-bisphosphate + H2O = 1D-myo-inositol 4-phosphate + phosphate</text>
        <dbReference type="Rhea" id="RHEA:15553"/>
        <dbReference type="ChEBI" id="CHEBI:15377"/>
        <dbReference type="ChEBI" id="CHEBI:43474"/>
        <dbReference type="ChEBI" id="CHEBI:58282"/>
        <dbReference type="ChEBI" id="CHEBI:58469"/>
        <dbReference type="EC" id="3.1.3.57"/>
    </reaction>
    <physiologicalReaction direction="left-to-right" evidence="11">
        <dbReference type="Rhea" id="RHEA:15554"/>
    </physiologicalReaction>
</comment>
<evidence type="ECO:0000256" key="6">
    <source>
        <dbReference type="ARBA" id="ARBA00022801"/>
    </source>
</evidence>
<sequence>MNPSSLVNGLNSISFLVFITRSLDSLNKMDAPVLMRVLASSVHLAARASTIVRTVLASKDLEIVDKGVNDLQSRADRDAQRCIVGSLTKTFPGLKVIGEYQNNGLAAAAELDADVLKHQCPTAYKSTTLSDMVVWVDPLDGTMEFTEVSSRLVCKNRNPLGGLVQYVTILIGVAVSGKPVAGVIAQPITRIIWGMDGLGVFGLDAKKPAAPKGTNPHVIVTTRSHATSKLVSIHNLLLYSVLYTQILRVGGCGYKVLMLLEGLGHLYLFPSIGAKRWDTCAPEAVLSAAGGALTDLRGHHYDYRVVEDPMDRGGIMATPVADWIRVYTPLMPKDVLDTLTFK</sequence>
<name>A0A183AQN0_9TREM</name>
<dbReference type="GO" id="GO:0004441">
    <property type="term" value="F:inositol-1,4-bisphosphate 1-phosphatase activity"/>
    <property type="evidence" value="ECO:0007669"/>
    <property type="project" value="UniProtKB-EC"/>
</dbReference>
<evidence type="ECO:0000256" key="14">
    <source>
        <dbReference type="ARBA" id="ARBA00044554"/>
    </source>
</evidence>
<dbReference type="Proteomes" id="UP000272942">
    <property type="component" value="Unassembled WGS sequence"/>
</dbReference>
<comment type="catalytic activity">
    <reaction evidence="10">
        <text>1D-myo-inositol 1,3,4-trisphosphate + H2O = 1D-myo-inositol 3,4-bisphosphate + phosphate</text>
        <dbReference type="Rhea" id="RHEA:70319"/>
        <dbReference type="ChEBI" id="CHEBI:15377"/>
        <dbReference type="ChEBI" id="CHEBI:43474"/>
        <dbReference type="ChEBI" id="CHEBI:58414"/>
        <dbReference type="ChEBI" id="CHEBI:83241"/>
    </reaction>
    <physiologicalReaction direction="left-to-right" evidence="10">
        <dbReference type="Rhea" id="RHEA:70320"/>
    </physiologicalReaction>
</comment>
<dbReference type="InterPro" id="IPR020583">
    <property type="entry name" value="Inositol_monoP_metal-BS"/>
</dbReference>
<evidence type="ECO:0000256" key="2">
    <source>
        <dbReference type="ARBA" id="ARBA00009759"/>
    </source>
</evidence>
<feature type="binding site" evidence="15">
    <location>
        <position position="140"/>
    </location>
    <ligand>
        <name>Mg(2+)</name>
        <dbReference type="ChEBI" id="CHEBI:18420"/>
        <label>1</label>
        <note>catalytic</note>
    </ligand>
</feature>
<feature type="binding site" evidence="15">
    <location>
        <position position="278"/>
    </location>
    <ligand>
        <name>Mg(2+)</name>
        <dbReference type="ChEBI" id="CHEBI:18420"/>
        <label>1</label>
        <note>catalytic</note>
    </ligand>
</feature>
<reference evidence="16 17" key="2">
    <citation type="submission" date="2018-11" db="EMBL/GenBank/DDBJ databases">
        <authorList>
            <consortium name="Pathogen Informatics"/>
        </authorList>
    </citation>
    <scope>NUCLEOTIDE SEQUENCE [LARGE SCALE GENOMIC DNA]</scope>
    <source>
        <strain evidence="16 17">Egypt</strain>
    </source>
</reference>
<protein>
    <recommendedName>
        <fullName evidence="8">3'(2'),5'-bisphosphate nucleotidase 1</fullName>
        <ecNumber evidence="12">3.1.3.57</ecNumber>
        <ecNumber evidence="3">3.1.3.7</ecNumber>
    </recommendedName>
    <alternativeName>
        <fullName evidence="13">3'-phosphoadenosine 5'-phosphate phosphatase</fullName>
    </alternativeName>
    <alternativeName>
        <fullName evidence="9">Bisphosphate 3'-nucleotidase 1</fullName>
    </alternativeName>
    <alternativeName>
        <fullName evidence="14">Inositol-polyphosphate 1-phosphatase</fullName>
    </alternativeName>
</protein>
<evidence type="ECO:0000256" key="8">
    <source>
        <dbReference type="ARBA" id="ARBA00040342"/>
    </source>
</evidence>
<evidence type="ECO:0000256" key="5">
    <source>
        <dbReference type="ARBA" id="ARBA00022723"/>
    </source>
</evidence>
<evidence type="ECO:0000256" key="15">
    <source>
        <dbReference type="PIRSR" id="PIRSR600760-2"/>
    </source>
</evidence>
<dbReference type="GO" id="GO:0046872">
    <property type="term" value="F:metal ion binding"/>
    <property type="evidence" value="ECO:0007669"/>
    <property type="project" value="UniProtKB-KW"/>
</dbReference>
<keyword evidence="7 15" id="KW-0460">Magnesium</keyword>
<dbReference type="EC" id="3.1.3.7" evidence="3"/>
<reference evidence="18" key="1">
    <citation type="submission" date="2016-06" db="UniProtKB">
        <authorList>
            <consortium name="WormBaseParasite"/>
        </authorList>
    </citation>
    <scope>IDENTIFICATION</scope>
</reference>
<keyword evidence="5 15" id="KW-0479">Metal-binding</keyword>
<keyword evidence="6" id="KW-0378">Hydrolase</keyword>
<evidence type="ECO:0000256" key="9">
    <source>
        <dbReference type="ARBA" id="ARBA00041815"/>
    </source>
</evidence>
<evidence type="ECO:0000256" key="10">
    <source>
        <dbReference type="ARBA" id="ARBA00044465"/>
    </source>
</evidence>
<evidence type="ECO:0000256" key="7">
    <source>
        <dbReference type="ARBA" id="ARBA00022842"/>
    </source>
</evidence>
<dbReference type="OrthoDB" id="411145at2759"/>
<dbReference type="PANTHER" id="PTHR43028:SF5">
    <property type="entry name" value="3'(2'),5'-BISPHOSPHATE NUCLEOTIDASE 1"/>
    <property type="match status" value="1"/>
</dbReference>
<feature type="binding site" evidence="15">
    <location>
        <position position="139"/>
    </location>
    <ligand>
        <name>Mg(2+)</name>
        <dbReference type="ChEBI" id="CHEBI:18420"/>
        <label>1</label>
        <note>catalytic</note>
    </ligand>
</feature>
<keyword evidence="4" id="KW-0452">Lithium</keyword>